<feature type="domain" description="Fibrinogen C-terminal" evidence="4">
    <location>
        <begin position="124"/>
        <end position="345"/>
    </location>
</feature>
<reference evidence="5" key="1">
    <citation type="submission" date="2025-08" db="UniProtKB">
        <authorList>
            <consortium name="Ensembl"/>
        </authorList>
    </citation>
    <scope>IDENTIFICATION</scope>
</reference>
<dbReference type="InterPro" id="IPR020837">
    <property type="entry name" value="Fibrinogen_CS"/>
</dbReference>
<dbReference type="SUPFAM" id="SSF56496">
    <property type="entry name" value="Fibrinogen C-terminal domain-like"/>
    <property type="match status" value="1"/>
</dbReference>
<dbReference type="Pfam" id="PF01391">
    <property type="entry name" value="Collagen"/>
    <property type="match status" value="1"/>
</dbReference>
<dbReference type="GO" id="GO:0003823">
    <property type="term" value="F:antigen binding"/>
    <property type="evidence" value="ECO:0007669"/>
    <property type="project" value="TreeGrafter"/>
</dbReference>
<dbReference type="GeneTree" id="ENSGT00940000157531"/>
<name>A0A8C5RAW7_9ANUR</name>
<dbReference type="AlphaFoldDB" id="A0A8C5RAW7"/>
<keyword evidence="6" id="KW-1185">Reference proteome</keyword>
<dbReference type="CDD" id="cd00087">
    <property type="entry name" value="FReD"/>
    <property type="match status" value="1"/>
</dbReference>
<dbReference type="Pfam" id="PF00147">
    <property type="entry name" value="Fibrinogen_C"/>
    <property type="match status" value="1"/>
</dbReference>
<dbReference type="NCBIfam" id="NF040941">
    <property type="entry name" value="GGGWT_bact"/>
    <property type="match status" value="1"/>
</dbReference>
<dbReference type="GO" id="GO:0005615">
    <property type="term" value="C:extracellular space"/>
    <property type="evidence" value="ECO:0007669"/>
    <property type="project" value="TreeGrafter"/>
</dbReference>
<keyword evidence="1" id="KW-1015">Disulfide bond</keyword>
<feature type="chain" id="PRO_5034555486" description="Fibrinogen C-terminal domain-containing protein" evidence="3">
    <location>
        <begin position="18"/>
        <end position="351"/>
    </location>
</feature>
<evidence type="ECO:0000256" key="2">
    <source>
        <dbReference type="SAM" id="MobiDB-lite"/>
    </source>
</evidence>
<dbReference type="PANTHER" id="PTHR19143:SF464">
    <property type="entry name" value="FICOLIN-LIKE ISOFORM X1"/>
    <property type="match status" value="1"/>
</dbReference>
<dbReference type="FunFam" id="3.90.215.10:FF:000001">
    <property type="entry name" value="Tenascin isoform 1"/>
    <property type="match status" value="1"/>
</dbReference>
<evidence type="ECO:0000256" key="1">
    <source>
        <dbReference type="ARBA" id="ARBA00023157"/>
    </source>
</evidence>
<reference evidence="5" key="2">
    <citation type="submission" date="2025-09" db="UniProtKB">
        <authorList>
            <consortium name="Ensembl"/>
        </authorList>
    </citation>
    <scope>IDENTIFICATION</scope>
</reference>
<dbReference type="SMART" id="SM00186">
    <property type="entry name" value="FBG"/>
    <property type="match status" value="1"/>
</dbReference>
<dbReference type="Ensembl" id="ENSLLET00000050956.1">
    <property type="protein sequence ID" value="ENSLLEP00000049042.1"/>
    <property type="gene ID" value="ENSLLEG00000030879.1"/>
</dbReference>
<organism evidence="5 6">
    <name type="scientific">Leptobrachium leishanense</name>
    <name type="common">Leishan spiny toad</name>
    <dbReference type="NCBI Taxonomy" id="445787"/>
    <lineage>
        <taxon>Eukaryota</taxon>
        <taxon>Metazoa</taxon>
        <taxon>Chordata</taxon>
        <taxon>Craniata</taxon>
        <taxon>Vertebrata</taxon>
        <taxon>Euteleostomi</taxon>
        <taxon>Amphibia</taxon>
        <taxon>Batrachia</taxon>
        <taxon>Anura</taxon>
        <taxon>Pelobatoidea</taxon>
        <taxon>Megophryidae</taxon>
        <taxon>Leptobrachium</taxon>
    </lineage>
</organism>
<dbReference type="PROSITE" id="PS00514">
    <property type="entry name" value="FIBRINOGEN_C_1"/>
    <property type="match status" value="1"/>
</dbReference>
<feature type="region of interest" description="Disordered" evidence="2">
    <location>
        <begin position="51"/>
        <end position="91"/>
    </location>
</feature>
<dbReference type="PANTHER" id="PTHR19143">
    <property type="entry name" value="FIBRINOGEN/TENASCIN/ANGIOPOEITIN"/>
    <property type="match status" value="1"/>
</dbReference>
<dbReference type="InterPro" id="IPR050373">
    <property type="entry name" value="Fibrinogen_C-term_domain"/>
</dbReference>
<dbReference type="PROSITE" id="PS51406">
    <property type="entry name" value="FIBRINOGEN_C_2"/>
    <property type="match status" value="1"/>
</dbReference>
<protein>
    <recommendedName>
        <fullName evidence="4">Fibrinogen C-terminal domain-containing protein</fullName>
    </recommendedName>
</protein>
<dbReference type="InterPro" id="IPR002181">
    <property type="entry name" value="Fibrinogen_a/b/g_C_dom"/>
</dbReference>
<dbReference type="GO" id="GO:0097367">
    <property type="term" value="F:carbohydrate derivative binding"/>
    <property type="evidence" value="ECO:0007669"/>
    <property type="project" value="TreeGrafter"/>
</dbReference>
<proteinExistence type="predicted"/>
<evidence type="ECO:0000256" key="3">
    <source>
        <dbReference type="SAM" id="SignalP"/>
    </source>
</evidence>
<dbReference type="OrthoDB" id="7735550at2759"/>
<dbReference type="Gene3D" id="3.90.215.10">
    <property type="entry name" value="Gamma Fibrinogen, chain A, domain 1"/>
    <property type="match status" value="1"/>
</dbReference>
<dbReference type="InterPro" id="IPR014716">
    <property type="entry name" value="Fibrinogen_a/b/g_C_1"/>
</dbReference>
<dbReference type="InterPro" id="IPR008160">
    <property type="entry name" value="Collagen"/>
</dbReference>
<dbReference type="GO" id="GO:0005102">
    <property type="term" value="F:signaling receptor binding"/>
    <property type="evidence" value="ECO:0007669"/>
    <property type="project" value="TreeGrafter"/>
</dbReference>
<dbReference type="GO" id="GO:0001867">
    <property type="term" value="P:complement activation, lectin pathway"/>
    <property type="evidence" value="ECO:0007669"/>
    <property type="project" value="TreeGrafter"/>
</dbReference>
<evidence type="ECO:0000313" key="5">
    <source>
        <dbReference type="Ensembl" id="ENSLLEP00000049042.1"/>
    </source>
</evidence>
<feature type="signal peptide" evidence="3">
    <location>
        <begin position="1"/>
        <end position="17"/>
    </location>
</feature>
<evidence type="ECO:0000313" key="6">
    <source>
        <dbReference type="Proteomes" id="UP000694569"/>
    </source>
</evidence>
<dbReference type="Proteomes" id="UP000694569">
    <property type="component" value="Unplaced"/>
</dbReference>
<sequence length="351" mass="38027">MLCWKVALCALLGGIMAFCRVQENTCPDVLLFDLGLENRVVFLQGCPGVDGPQGPPGAPGHEGVQGPTGLTGAPGVFGPPGEDGISGLSGLPGGAGQKGDAGFIGQAGAPGITGDRGDCSIDEPAGLSGPRNCLDVLRRGLALTGWYTIYPDGKKPLTVLCDMETDGGGWIVLQKRNDGSLDFFRDWKSYKKGFGHQKGEFWLGNDNIRRLTATGSFTLRVDVEDFEGNFTYATYSKFYIEEESDKYTLRYGSFAGGTAGDSLELQRNHPFSTKDQKNDQSAGDLESCAQYFKGGWWFEACHLSHLNGEYLKGPQKTKGVGIIWHSFRGSFYSLKSSQLKFRPEELDQFPT</sequence>
<dbReference type="InterPro" id="IPR036056">
    <property type="entry name" value="Fibrinogen-like_C"/>
</dbReference>
<evidence type="ECO:0000259" key="4">
    <source>
        <dbReference type="PROSITE" id="PS51406"/>
    </source>
</evidence>
<accession>A0A8C5RAW7</accession>
<keyword evidence="3" id="KW-0732">Signal</keyword>